<gene>
    <name evidence="2" type="ORF">GWI33_003805</name>
</gene>
<reference evidence="2" key="1">
    <citation type="submission" date="2020-08" db="EMBL/GenBank/DDBJ databases">
        <title>Genome sequencing and assembly of the red palm weevil Rhynchophorus ferrugineus.</title>
        <authorList>
            <person name="Dias G.B."/>
            <person name="Bergman C.M."/>
            <person name="Manee M."/>
        </authorList>
    </citation>
    <scope>NUCLEOTIDE SEQUENCE</scope>
    <source>
        <strain evidence="2">AA-2017</strain>
        <tissue evidence="2">Whole larva</tissue>
    </source>
</reference>
<evidence type="ECO:0000313" key="3">
    <source>
        <dbReference type="Proteomes" id="UP000625711"/>
    </source>
</evidence>
<evidence type="ECO:0000256" key="1">
    <source>
        <dbReference type="SAM" id="MobiDB-lite"/>
    </source>
</evidence>
<comment type="caution">
    <text evidence="2">The sequence shown here is derived from an EMBL/GenBank/DDBJ whole genome shotgun (WGS) entry which is preliminary data.</text>
</comment>
<dbReference type="Proteomes" id="UP000625711">
    <property type="component" value="Unassembled WGS sequence"/>
</dbReference>
<accession>A0A834HIF3</accession>
<name>A0A834HIF3_RHYFE</name>
<proteinExistence type="predicted"/>
<protein>
    <submittedName>
        <fullName evidence="2">Uncharacterized protein</fullName>
    </submittedName>
</protein>
<evidence type="ECO:0000313" key="2">
    <source>
        <dbReference type="EMBL" id="KAF7262952.1"/>
    </source>
</evidence>
<feature type="region of interest" description="Disordered" evidence="1">
    <location>
        <begin position="40"/>
        <end position="66"/>
    </location>
</feature>
<sequence>MRLADGAHGSYFNLQKVKSIRAKVPRSFDVRNLSAREAGSGLDAGRRSAGAKETKRTECTGAQSQEGLKKGVSNINNFMWLMCFWFSIELL</sequence>
<dbReference type="EMBL" id="JAACXV010023562">
    <property type="protein sequence ID" value="KAF7262952.1"/>
    <property type="molecule type" value="Genomic_DNA"/>
</dbReference>
<feature type="compositionally biased region" description="Basic and acidic residues" evidence="1">
    <location>
        <begin position="44"/>
        <end position="58"/>
    </location>
</feature>
<organism evidence="2 3">
    <name type="scientific">Rhynchophorus ferrugineus</name>
    <name type="common">Red palm weevil</name>
    <name type="synonym">Curculio ferrugineus</name>
    <dbReference type="NCBI Taxonomy" id="354439"/>
    <lineage>
        <taxon>Eukaryota</taxon>
        <taxon>Metazoa</taxon>
        <taxon>Ecdysozoa</taxon>
        <taxon>Arthropoda</taxon>
        <taxon>Hexapoda</taxon>
        <taxon>Insecta</taxon>
        <taxon>Pterygota</taxon>
        <taxon>Neoptera</taxon>
        <taxon>Endopterygota</taxon>
        <taxon>Coleoptera</taxon>
        <taxon>Polyphaga</taxon>
        <taxon>Cucujiformia</taxon>
        <taxon>Curculionidae</taxon>
        <taxon>Dryophthorinae</taxon>
        <taxon>Rhynchophorus</taxon>
    </lineage>
</organism>
<dbReference type="AlphaFoldDB" id="A0A834HIF3"/>
<keyword evidence="3" id="KW-1185">Reference proteome</keyword>